<dbReference type="Gene3D" id="1.10.275.10">
    <property type="entry name" value="Fumarase/aspartase (N-terminal domain)"/>
    <property type="match status" value="1"/>
</dbReference>
<dbReference type="Proteomes" id="UP000074294">
    <property type="component" value="Unassembled WGS sequence"/>
</dbReference>
<dbReference type="GO" id="GO:0005829">
    <property type="term" value="C:cytosol"/>
    <property type="evidence" value="ECO:0007669"/>
    <property type="project" value="TreeGrafter"/>
</dbReference>
<dbReference type="SUPFAM" id="SSF48557">
    <property type="entry name" value="L-aspartase-like"/>
    <property type="match status" value="1"/>
</dbReference>
<dbReference type="Gene3D" id="1.10.40.30">
    <property type="entry name" value="Fumarase/aspartase (C-terminal domain)"/>
    <property type="match status" value="1"/>
</dbReference>
<proteinExistence type="inferred from homology"/>
<dbReference type="InterPro" id="IPR000362">
    <property type="entry name" value="Fumarate_lyase_fam"/>
</dbReference>
<accession>A0A147JSV2</accession>
<dbReference type="Pfam" id="PF00206">
    <property type="entry name" value="Lyase_1"/>
    <property type="match status" value="1"/>
</dbReference>
<evidence type="ECO:0000256" key="3">
    <source>
        <dbReference type="SAM" id="Coils"/>
    </source>
</evidence>
<dbReference type="InterPro" id="IPR008948">
    <property type="entry name" value="L-Aspartase-like"/>
</dbReference>
<feature type="domain" description="Fumarate lyase N-terminal" evidence="4">
    <location>
        <begin position="28"/>
        <end position="289"/>
    </location>
</feature>
<dbReference type="STRING" id="1776334.APZ16_01900"/>
<dbReference type="PANTHER" id="PTHR43814">
    <property type="entry name" value="ARGININOSUCCINATE LYASE"/>
    <property type="match status" value="1"/>
</dbReference>
<keyword evidence="1" id="KW-0055">Arginine biosynthesis</keyword>
<dbReference type="UniPathway" id="UPA00068">
    <property type="reaction ID" value="UER00114"/>
</dbReference>
<feature type="coiled-coil region" evidence="3">
    <location>
        <begin position="106"/>
        <end position="134"/>
    </location>
</feature>
<comment type="similarity">
    <text evidence="1">Belongs to the lyase 1 family. Argininosuccinate lyase subfamily.</text>
</comment>
<name>A0A147JSV2_HADYE</name>
<evidence type="ECO:0000313" key="7">
    <source>
        <dbReference type="Proteomes" id="UP000074294"/>
    </source>
</evidence>
<evidence type="ECO:0000256" key="2">
    <source>
        <dbReference type="NCBIfam" id="TIGR00838"/>
    </source>
</evidence>
<organism evidence="6 7">
    <name type="scientific">Hadarchaeum yellowstonense</name>
    <dbReference type="NCBI Taxonomy" id="1776334"/>
    <lineage>
        <taxon>Archaea</taxon>
        <taxon>Methanobacteriati</taxon>
        <taxon>Candidatus Hadarchaeota</taxon>
        <taxon>Candidatus Hadarchaeia</taxon>
        <taxon>Candidatus Hadarchaeales</taxon>
        <taxon>Candidatus Hadarchaeaceae</taxon>
        <taxon>Candidatus Hadarchaeum</taxon>
    </lineage>
</organism>
<comment type="caution">
    <text evidence="6">The sequence shown here is derived from an EMBL/GenBank/DDBJ whole genome shotgun (WGS) entry which is preliminary data.</text>
</comment>
<dbReference type="Gene3D" id="1.20.200.10">
    <property type="entry name" value="Fumarase/aspartase (Central domain)"/>
    <property type="match status" value="1"/>
</dbReference>
<feature type="domain" description="Argininosuccinate lyase C-terminal" evidence="5">
    <location>
        <begin position="352"/>
        <end position="429"/>
    </location>
</feature>
<keyword evidence="1" id="KW-0028">Amino-acid biosynthesis</keyword>
<dbReference type="EC" id="4.3.2.1" evidence="1 2"/>
<dbReference type="Pfam" id="PF14698">
    <property type="entry name" value="ASL_C2"/>
    <property type="match status" value="1"/>
</dbReference>
<dbReference type="GO" id="GO:0004056">
    <property type="term" value="F:argininosuccinate lyase activity"/>
    <property type="evidence" value="ECO:0007669"/>
    <property type="project" value="UniProtKB-UniRule"/>
</dbReference>
<dbReference type="CDD" id="cd01359">
    <property type="entry name" value="Argininosuccinate_lyase"/>
    <property type="match status" value="1"/>
</dbReference>
<evidence type="ECO:0000313" key="6">
    <source>
        <dbReference type="EMBL" id="KUO39563.1"/>
    </source>
</evidence>
<comment type="subcellular location">
    <subcellularLocation>
        <location evidence="1">Cytoplasm</location>
    </subcellularLocation>
</comment>
<keyword evidence="3" id="KW-0175">Coiled coil</keyword>
<keyword evidence="1" id="KW-0963">Cytoplasm</keyword>
<dbReference type="FunFam" id="1.10.40.30:FF:000001">
    <property type="entry name" value="Argininosuccinate lyase"/>
    <property type="match status" value="1"/>
</dbReference>
<protein>
    <recommendedName>
        <fullName evidence="1 2">Argininosuccinate lyase</fullName>
        <shortName evidence="1">ASAL</shortName>
        <ecNumber evidence="1 2">4.3.2.1</ecNumber>
    </recommendedName>
    <alternativeName>
        <fullName evidence="1">Arginosuccinase</fullName>
    </alternativeName>
</protein>
<evidence type="ECO:0000256" key="1">
    <source>
        <dbReference type="HAMAP-Rule" id="MF_00006"/>
    </source>
</evidence>
<dbReference type="AlphaFoldDB" id="A0A147JSV2"/>
<dbReference type="PRINTS" id="PR00149">
    <property type="entry name" value="FUMRATELYASE"/>
</dbReference>
<comment type="catalytic activity">
    <reaction evidence="1">
        <text>2-(N(omega)-L-arginino)succinate = fumarate + L-arginine</text>
        <dbReference type="Rhea" id="RHEA:24020"/>
        <dbReference type="ChEBI" id="CHEBI:29806"/>
        <dbReference type="ChEBI" id="CHEBI:32682"/>
        <dbReference type="ChEBI" id="CHEBI:57472"/>
        <dbReference type="EC" id="4.3.2.1"/>
    </reaction>
</comment>
<dbReference type="InterPro" id="IPR022761">
    <property type="entry name" value="Fumarate_lyase_N"/>
</dbReference>
<sequence length="483" mass="53297">MEPTASEYISSLKDDVAIFYPVVQINIAHAIMLAERGIISADEASAILRALLSLYRGGLSKLDLRPELEDIHMAVEEFVIREIGEDIGGKLHTAKSRNDQVSTAIKLALRQKLLDLEEQLLKLVKALLAQAERNVDTIMPGYTHLQIAEPTTFGHHLLAYCSAFLRDIERVEQAYELTNSCPMGSCAFAGTSFPIDRVRVARLLGFGRVDENTMDAVSSRDFAVQSMGAAAIIMVNLSRLAEEISIWSSVEFSLVEIPDEFASTSSIMPQKKNPVIAEMARAKAARAIGNLAGGLSLLKALPQAYNLDLQELTPMLWDSIEETMNSLKVMEKLITGMKPKKDLMLARAERGFSIATELAASLVKHAGLPFRKAHSIVGRMISLAIEGNRTAKELTLEDLKKASREVIGREITMEQSEFEKALDVENCIASRNVIGAPGPKAIKRQLTALKQKIKTHQQLLRAWRRAVVGSEEKLLKEAEGRVQ</sequence>
<dbReference type="EMBL" id="LQMQ01000060">
    <property type="protein sequence ID" value="KUO39563.1"/>
    <property type="molecule type" value="Genomic_DNA"/>
</dbReference>
<dbReference type="InterPro" id="IPR024083">
    <property type="entry name" value="Fumarase/histidase_N"/>
</dbReference>
<dbReference type="HAMAP" id="MF_00006">
    <property type="entry name" value="Arg_succ_lyase"/>
    <property type="match status" value="1"/>
</dbReference>
<dbReference type="InterPro" id="IPR009049">
    <property type="entry name" value="Argininosuccinate_lyase"/>
</dbReference>
<gene>
    <name evidence="1" type="primary">argH</name>
    <name evidence="6" type="ORF">APZ16_01900</name>
</gene>
<evidence type="ECO:0000259" key="4">
    <source>
        <dbReference type="Pfam" id="PF00206"/>
    </source>
</evidence>
<keyword evidence="1" id="KW-0456">Lyase</keyword>
<dbReference type="InterPro" id="IPR029419">
    <property type="entry name" value="Arg_succ_lyase_C"/>
</dbReference>
<dbReference type="PRINTS" id="PR00145">
    <property type="entry name" value="ARGSUCLYASE"/>
</dbReference>
<evidence type="ECO:0000259" key="5">
    <source>
        <dbReference type="Pfam" id="PF14698"/>
    </source>
</evidence>
<dbReference type="PANTHER" id="PTHR43814:SF1">
    <property type="entry name" value="ARGININOSUCCINATE LYASE"/>
    <property type="match status" value="1"/>
</dbReference>
<reference evidence="6 7" key="1">
    <citation type="journal article" date="2016" name="Nat. Microbiol.">
        <title>Genomic inference of the metabolism of cosmopolitan subsurface Archaea, Hadesarchaea.</title>
        <authorList>
            <person name="Baker B.J."/>
            <person name="Saw J.H."/>
            <person name="Lind A.E."/>
            <person name="Lazar C.S."/>
            <person name="Hinrichs K.-U."/>
            <person name="Teske A.P."/>
            <person name="Ettema T.J."/>
        </authorList>
    </citation>
    <scope>NUCLEOTIDE SEQUENCE [LARGE SCALE GENOMIC DNA]</scope>
</reference>
<comment type="pathway">
    <text evidence="1">Amino-acid biosynthesis; L-arginine biosynthesis; L-arginine from L-ornithine and carbamoyl phosphate: step 3/3.</text>
</comment>
<dbReference type="NCBIfam" id="TIGR00838">
    <property type="entry name" value="argH"/>
    <property type="match status" value="1"/>
</dbReference>
<dbReference type="GO" id="GO:0042450">
    <property type="term" value="P:L-arginine biosynthetic process via ornithine"/>
    <property type="evidence" value="ECO:0007669"/>
    <property type="project" value="UniProtKB-UniRule"/>
</dbReference>